<keyword evidence="3" id="KW-1185">Reference proteome</keyword>
<comment type="similarity">
    <text evidence="1">Belongs to the WSCD family.</text>
</comment>
<dbReference type="PANTHER" id="PTHR45964">
    <property type="entry name" value="WSCD FAMILY MEMBER CG9164"/>
    <property type="match status" value="1"/>
</dbReference>
<name>A0A423TPZ0_PENVA</name>
<proteinExistence type="inferred from homology"/>
<dbReference type="InterPro" id="IPR051589">
    <property type="entry name" value="Sialate-O-sulfotransferase"/>
</dbReference>
<organism evidence="2 3">
    <name type="scientific">Penaeus vannamei</name>
    <name type="common">Whiteleg shrimp</name>
    <name type="synonym">Litopenaeus vannamei</name>
    <dbReference type="NCBI Taxonomy" id="6689"/>
    <lineage>
        <taxon>Eukaryota</taxon>
        <taxon>Metazoa</taxon>
        <taxon>Ecdysozoa</taxon>
        <taxon>Arthropoda</taxon>
        <taxon>Crustacea</taxon>
        <taxon>Multicrustacea</taxon>
        <taxon>Malacostraca</taxon>
        <taxon>Eumalacostraca</taxon>
        <taxon>Eucarida</taxon>
        <taxon>Decapoda</taxon>
        <taxon>Dendrobranchiata</taxon>
        <taxon>Penaeoidea</taxon>
        <taxon>Penaeidae</taxon>
        <taxon>Penaeus</taxon>
    </lineage>
</organism>
<dbReference type="Proteomes" id="UP000283509">
    <property type="component" value="Unassembled WGS sequence"/>
</dbReference>
<gene>
    <name evidence="2" type="ORF">C7M84_002757</name>
</gene>
<dbReference type="InterPro" id="IPR027417">
    <property type="entry name" value="P-loop_NTPase"/>
</dbReference>
<evidence type="ECO:0000313" key="2">
    <source>
        <dbReference type="EMBL" id="ROT78528.1"/>
    </source>
</evidence>
<dbReference type="Gene3D" id="3.40.50.300">
    <property type="entry name" value="P-loop containing nucleotide triphosphate hydrolases"/>
    <property type="match status" value="1"/>
</dbReference>
<sequence length="114" mass="13207">MPERSYSYKLWFGLRVPSTWLLSFPRSGNTWTRYLLEAATGVVTGSVYHSKYLKGLGYMGEDDPLWWRTSLVIKTHSLLPLRIHPDYPVIAIIRNPARYLYQEGYTSSVDSPSY</sequence>
<dbReference type="PANTHER" id="PTHR45964:SF9">
    <property type="entry name" value="SULFOTRANSFERASE"/>
    <property type="match status" value="1"/>
</dbReference>
<reference evidence="2 3" key="1">
    <citation type="submission" date="2018-04" db="EMBL/GenBank/DDBJ databases">
        <authorList>
            <person name="Zhang X."/>
            <person name="Yuan J."/>
            <person name="Li F."/>
            <person name="Xiang J."/>
        </authorList>
    </citation>
    <scope>NUCLEOTIDE SEQUENCE [LARGE SCALE GENOMIC DNA]</scope>
    <source>
        <tissue evidence="2">Muscle</tissue>
    </source>
</reference>
<dbReference type="EMBL" id="QCYY01001368">
    <property type="protein sequence ID" value="ROT78528.1"/>
    <property type="molecule type" value="Genomic_DNA"/>
</dbReference>
<protein>
    <submittedName>
        <fullName evidence="2">Putative WSC domain-containing protein 1-like</fullName>
    </submittedName>
</protein>
<evidence type="ECO:0000313" key="3">
    <source>
        <dbReference type="Proteomes" id="UP000283509"/>
    </source>
</evidence>
<accession>A0A423TPZ0</accession>
<comment type="caution">
    <text evidence="2">The sequence shown here is derived from an EMBL/GenBank/DDBJ whole genome shotgun (WGS) entry which is preliminary data.</text>
</comment>
<dbReference type="AlphaFoldDB" id="A0A423TPZ0"/>
<reference evidence="2 3" key="2">
    <citation type="submission" date="2019-01" db="EMBL/GenBank/DDBJ databases">
        <title>The decoding of complex shrimp genome reveals the adaptation for benthos swimmer, frequently molting mechanism and breeding impact on genome.</title>
        <authorList>
            <person name="Sun Y."/>
            <person name="Gao Y."/>
            <person name="Yu Y."/>
        </authorList>
    </citation>
    <scope>NUCLEOTIDE SEQUENCE [LARGE SCALE GENOMIC DNA]</scope>
    <source>
        <tissue evidence="2">Muscle</tissue>
    </source>
</reference>
<dbReference type="STRING" id="6689.A0A423TPZ0"/>
<dbReference type="OrthoDB" id="6351622at2759"/>
<evidence type="ECO:0000256" key="1">
    <source>
        <dbReference type="ARBA" id="ARBA00010236"/>
    </source>
</evidence>
<dbReference type="SUPFAM" id="SSF52540">
    <property type="entry name" value="P-loop containing nucleoside triphosphate hydrolases"/>
    <property type="match status" value="1"/>
</dbReference>